<dbReference type="GO" id="GO:0033167">
    <property type="term" value="C:ARC complex"/>
    <property type="evidence" value="ECO:0007669"/>
    <property type="project" value="InterPro"/>
</dbReference>
<dbReference type="SMART" id="SM00715">
    <property type="entry name" value="LA"/>
    <property type="match status" value="1"/>
</dbReference>
<accession>A0A6G1HL33</accession>
<evidence type="ECO:0000256" key="3">
    <source>
        <dbReference type="SAM" id="Coils"/>
    </source>
</evidence>
<dbReference type="InterPro" id="IPR018606">
    <property type="entry name" value="Arb1"/>
</dbReference>
<dbReference type="InterPro" id="IPR045180">
    <property type="entry name" value="La_dom_prot"/>
</dbReference>
<feature type="region of interest" description="Disordered" evidence="4">
    <location>
        <begin position="632"/>
        <end position="652"/>
    </location>
</feature>
<evidence type="ECO:0000313" key="6">
    <source>
        <dbReference type="EMBL" id="KAF2396566.1"/>
    </source>
</evidence>
<sequence>MGDRAHVDSELLSYNQSPPVPFKTVEEEAQKLEDKADHLKVLTSDLEAEASATEATIHQLEEKKDEAGAEIETKDTLETTPEKLDLETVRFESLEIRARELDRKLLASVREVIEHPQGDEIRRQVEFYFSDENLPTDKHMLKLCGGSKNLPVSLNQICGFKRMRRFKPRSQVVAALRKSEFLEVVDTKQIRRRVPIVLENEEEMDLEPPKNHRPYHVSKEKPTGFENFYADTPVTPAEYEIEQSMYSENSHPAERIEYAIQRYKSKRKFNEKHSAYFNEWLNFGGVTSGPRQFGAIDPKEMQEMDAAEIAAAKATHFVGDDRQDPSMWRLDFVGVAQAYLSSAWTSNHFDLSDEDVELMTRIMTNFYNYLLHHDVCPEYKEDILAAREVCVQAKEELGAIRQIFTKLPGAFNKACSILFSDGSTSSRNYDILPDDDETAVQTVMNMGSARVTFMTAIGALGDEAMFEAISSPTQKVKANEVIEFDSSGWVSRFTVGKDVWVGLEVVSTHVPDEETMAFYAVQDTASGTASLKPLGELECRFWKQPTFEEMDLPEGCDPYSDVPKEVTLWLEEDILEHFAEGMKIRACIRRLEVGGEGIWYLEQMVNVWCSFFKLIPNELALEMKWREPRHLNDEQERDEVKREMEGGAYDSN</sequence>
<dbReference type="GO" id="GO:0003729">
    <property type="term" value="F:mRNA binding"/>
    <property type="evidence" value="ECO:0007669"/>
    <property type="project" value="TreeGrafter"/>
</dbReference>
<dbReference type="AlphaFoldDB" id="A0A6G1HL33"/>
<feature type="region of interest" description="Disordered" evidence="4">
    <location>
        <begin position="1"/>
        <end position="22"/>
    </location>
</feature>
<name>A0A6G1HL33_9PEZI</name>
<keyword evidence="7" id="KW-1185">Reference proteome</keyword>
<dbReference type="InterPro" id="IPR006630">
    <property type="entry name" value="La_HTH"/>
</dbReference>
<dbReference type="Gene3D" id="1.10.10.10">
    <property type="entry name" value="Winged helix-like DNA-binding domain superfamily/Winged helix DNA-binding domain"/>
    <property type="match status" value="1"/>
</dbReference>
<feature type="domain" description="HTH La-type RNA-binding" evidence="5">
    <location>
        <begin position="111"/>
        <end position="202"/>
    </location>
</feature>
<dbReference type="PANTHER" id="PTHR22792:SF140">
    <property type="entry name" value="ACHILLES, ISOFORM A"/>
    <property type="match status" value="1"/>
</dbReference>
<evidence type="ECO:0000259" key="5">
    <source>
        <dbReference type="PROSITE" id="PS50961"/>
    </source>
</evidence>
<evidence type="ECO:0000256" key="1">
    <source>
        <dbReference type="ARBA" id="ARBA00022884"/>
    </source>
</evidence>
<evidence type="ECO:0000256" key="2">
    <source>
        <dbReference type="PROSITE-ProRule" id="PRU00332"/>
    </source>
</evidence>
<keyword evidence="1 2" id="KW-0694">RNA-binding</keyword>
<dbReference type="InterPro" id="IPR036390">
    <property type="entry name" value="WH_DNA-bd_sf"/>
</dbReference>
<dbReference type="SUPFAM" id="SSF46785">
    <property type="entry name" value="Winged helix' DNA-binding domain"/>
    <property type="match status" value="1"/>
</dbReference>
<keyword evidence="3" id="KW-0175">Coiled coil</keyword>
<dbReference type="Proteomes" id="UP000799640">
    <property type="component" value="Unassembled WGS sequence"/>
</dbReference>
<dbReference type="Pfam" id="PF05383">
    <property type="entry name" value="La"/>
    <property type="match status" value="1"/>
</dbReference>
<dbReference type="PANTHER" id="PTHR22792">
    <property type="entry name" value="LUPUS LA PROTEIN-RELATED"/>
    <property type="match status" value="1"/>
</dbReference>
<dbReference type="OrthoDB" id="435402at2759"/>
<dbReference type="CDD" id="cd08029">
    <property type="entry name" value="LA_like_fungal"/>
    <property type="match status" value="1"/>
</dbReference>
<feature type="compositionally biased region" description="Basic and acidic residues" evidence="4">
    <location>
        <begin position="632"/>
        <end position="645"/>
    </location>
</feature>
<protein>
    <recommendedName>
        <fullName evidence="5">HTH La-type RNA-binding domain-containing protein</fullName>
    </recommendedName>
</protein>
<evidence type="ECO:0000256" key="4">
    <source>
        <dbReference type="SAM" id="MobiDB-lite"/>
    </source>
</evidence>
<dbReference type="InterPro" id="IPR036388">
    <property type="entry name" value="WH-like_DNA-bd_sf"/>
</dbReference>
<dbReference type="GO" id="GO:0031047">
    <property type="term" value="P:regulatory ncRNA-mediated gene silencing"/>
    <property type="evidence" value="ECO:0007669"/>
    <property type="project" value="InterPro"/>
</dbReference>
<dbReference type="Pfam" id="PF09692">
    <property type="entry name" value="Arb1"/>
    <property type="match status" value="1"/>
</dbReference>
<proteinExistence type="predicted"/>
<dbReference type="PROSITE" id="PS50961">
    <property type="entry name" value="HTH_LA"/>
    <property type="match status" value="1"/>
</dbReference>
<feature type="coiled-coil region" evidence="3">
    <location>
        <begin position="22"/>
        <end position="77"/>
    </location>
</feature>
<evidence type="ECO:0000313" key="7">
    <source>
        <dbReference type="Proteomes" id="UP000799640"/>
    </source>
</evidence>
<dbReference type="EMBL" id="ML996706">
    <property type="protein sequence ID" value="KAF2396566.1"/>
    <property type="molecule type" value="Genomic_DNA"/>
</dbReference>
<organism evidence="6 7">
    <name type="scientific">Trichodelitschia bisporula</name>
    <dbReference type="NCBI Taxonomy" id="703511"/>
    <lineage>
        <taxon>Eukaryota</taxon>
        <taxon>Fungi</taxon>
        <taxon>Dikarya</taxon>
        <taxon>Ascomycota</taxon>
        <taxon>Pezizomycotina</taxon>
        <taxon>Dothideomycetes</taxon>
        <taxon>Dothideomycetes incertae sedis</taxon>
        <taxon>Phaeotrichales</taxon>
        <taxon>Phaeotrichaceae</taxon>
        <taxon>Trichodelitschia</taxon>
    </lineage>
</organism>
<gene>
    <name evidence="6" type="ORF">EJ06DRAFT_224557</name>
</gene>
<reference evidence="6" key="1">
    <citation type="journal article" date="2020" name="Stud. Mycol.">
        <title>101 Dothideomycetes genomes: a test case for predicting lifestyles and emergence of pathogens.</title>
        <authorList>
            <person name="Haridas S."/>
            <person name="Albert R."/>
            <person name="Binder M."/>
            <person name="Bloem J."/>
            <person name="Labutti K."/>
            <person name="Salamov A."/>
            <person name="Andreopoulos B."/>
            <person name="Baker S."/>
            <person name="Barry K."/>
            <person name="Bills G."/>
            <person name="Bluhm B."/>
            <person name="Cannon C."/>
            <person name="Castanera R."/>
            <person name="Culley D."/>
            <person name="Daum C."/>
            <person name="Ezra D."/>
            <person name="Gonzalez J."/>
            <person name="Henrissat B."/>
            <person name="Kuo A."/>
            <person name="Liang C."/>
            <person name="Lipzen A."/>
            <person name="Lutzoni F."/>
            <person name="Magnuson J."/>
            <person name="Mondo S."/>
            <person name="Nolan M."/>
            <person name="Ohm R."/>
            <person name="Pangilinan J."/>
            <person name="Park H.-J."/>
            <person name="Ramirez L."/>
            <person name="Alfaro M."/>
            <person name="Sun H."/>
            <person name="Tritt A."/>
            <person name="Yoshinaga Y."/>
            <person name="Zwiers L.-H."/>
            <person name="Turgeon B."/>
            <person name="Goodwin S."/>
            <person name="Spatafora J."/>
            <person name="Crous P."/>
            <person name="Grigoriev I."/>
        </authorList>
    </citation>
    <scope>NUCLEOTIDE SEQUENCE</scope>
    <source>
        <strain evidence="6">CBS 262.69</strain>
    </source>
</reference>